<evidence type="ECO:0000313" key="2">
    <source>
        <dbReference type="Proteomes" id="UP000199321"/>
    </source>
</evidence>
<sequence>MLSIKENIKVKDTLTTERKPVLVYNSRVDSILNNITEDAEKNTITTVTADWLLFMDDINSKMFDKISF</sequence>
<evidence type="ECO:0000313" key="1">
    <source>
        <dbReference type="EMBL" id="SDE78357.1"/>
    </source>
</evidence>
<keyword evidence="2" id="KW-1185">Reference proteome</keyword>
<dbReference type="AlphaFoldDB" id="A0A1G7FR08"/>
<proteinExistence type="predicted"/>
<reference evidence="1 2" key="1">
    <citation type="submission" date="2016-10" db="EMBL/GenBank/DDBJ databases">
        <authorList>
            <person name="de Groot N.N."/>
        </authorList>
    </citation>
    <scope>NUCLEOTIDE SEQUENCE [LARGE SCALE GENOMIC DNA]</scope>
    <source>
        <strain evidence="1 2">DSM 16195</strain>
    </source>
</reference>
<organism evidence="1 2">
    <name type="scientific">Ulvibacter litoralis</name>
    <dbReference type="NCBI Taxonomy" id="227084"/>
    <lineage>
        <taxon>Bacteria</taxon>
        <taxon>Pseudomonadati</taxon>
        <taxon>Bacteroidota</taxon>
        <taxon>Flavobacteriia</taxon>
        <taxon>Flavobacteriales</taxon>
        <taxon>Flavobacteriaceae</taxon>
        <taxon>Ulvibacter</taxon>
    </lineage>
</organism>
<protein>
    <submittedName>
        <fullName evidence="1">Uncharacterized protein</fullName>
    </submittedName>
</protein>
<dbReference type="EMBL" id="FNBA01000002">
    <property type="protein sequence ID" value="SDE78357.1"/>
    <property type="molecule type" value="Genomic_DNA"/>
</dbReference>
<dbReference type="RefSeq" id="WP_093143577.1">
    <property type="nucleotide sequence ID" value="NZ_BMWO01000002.1"/>
</dbReference>
<dbReference type="Proteomes" id="UP000199321">
    <property type="component" value="Unassembled WGS sequence"/>
</dbReference>
<gene>
    <name evidence="1" type="ORF">SAMN05421855_102719</name>
</gene>
<dbReference type="STRING" id="227084.SAMN05421855_102719"/>
<name>A0A1G7FR08_9FLAO</name>
<accession>A0A1G7FR08</accession>